<dbReference type="AlphaFoldDB" id="A0A9P5N9X3"/>
<dbReference type="Proteomes" id="UP000724874">
    <property type="component" value="Unassembled WGS sequence"/>
</dbReference>
<evidence type="ECO:0000313" key="2">
    <source>
        <dbReference type="EMBL" id="KAF8877243.1"/>
    </source>
</evidence>
<comment type="caution">
    <text evidence="2">The sequence shown here is derived from an EMBL/GenBank/DDBJ whole genome shotgun (WGS) entry which is preliminary data.</text>
</comment>
<protein>
    <submittedName>
        <fullName evidence="2">Uncharacterized protein</fullName>
    </submittedName>
</protein>
<organism evidence="2 3">
    <name type="scientific">Gymnopilus junonius</name>
    <name type="common">Spectacular rustgill mushroom</name>
    <name type="synonym">Gymnopilus spectabilis subsp. junonius</name>
    <dbReference type="NCBI Taxonomy" id="109634"/>
    <lineage>
        <taxon>Eukaryota</taxon>
        <taxon>Fungi</taxon>
        <taxon>Dikarya</taxon>
        <taxon>Basidiomycota</taxon>
        <taxon>Agaricomycotina</taxon>
        <taxon>Agaricomycetes</taxon>
        <taxon>Agaricomycetidae</taxon>
        <taxon>Agaricales</taxon>
        <taxon>Agaricineae</taxon>
        <taxon>Hymenogastraceae</taxon>
        <taxon>Gymnopilus</taxon>
    </lineage>
</organism>
<proteinExistence type="predicted"/>
<feature type="region of interest" description="Disordered" evidence="1">
    <location>
        <begin position="234"/>
        <end position="257"/>
    </location>
</feature>
<feature type="compositionally biased region" description="Polar residues" evidence="1">
    <location>
        <begin position="248"/>
        <end position="257"/>
    </location>
</feature>
<feature type="region of interest" description="Disordered" evidence="1">
    <location>
        <begin position="41"/>
        <end position="89"/>
    </location>
</feature>
<keyword evidence="3" id="KW-1185">Reference proteome</keyword>
<dbReference type="EMBL" id="JADNYJ010000173">
    <property type="protein sequence ID" value="KAF8877243.1"/>
    <property type="molecule type" value="Genomic_DNA"/>
</dbReference>
<feature type="region of interest" description="Disordered" evidence="1">
    <location>
        <begin position="1"/>
        <end position="21"/>
    </location>
</feature>
<reference evidence="2" key="1">
    <citation type="submission" date="2020-11" db="EMBL/GenBank/DDBJ databases">
        <authorList>
            <consortium name="DOE Joint Genome Institute"/>
            <person name="Ahrendt S."/>
            <person name="Riley R."/>
            <person name="Andreopoulos W."/>
            <person name="LaButti K."/>
            <person name="Pangilinan J."/>
            <person name="Ruiz-duenas F.J."/>
            <person name="Barrasa J.M."/>
            <person name="Sanchez-Garcia M."/>
            <person name="Camarero S."/>
            <person name="Miyauchi S."/>
            <person name="Serrano A."/>
            <person name="Linde D."/>
            <person name="Babiker R."/>
            <person name="Drula E."/>
            <person name="Ayuso-Fernandez I."/>
            <person name="Pacheco R."/>
            <person name="Padilla G."/>
            <person name="Ferreira P."/>
            <person name="Barriuso J."/>
            <person name="Kellner H."/>
            <person name="Castanera R."/>
            <person name="Alfaro M."/>
            <person name="Ramirez L."/>
            <person name="Pisabarro A.G."/>
            <person name="Kuo A."/>
            <person name="Tritt A."/>
            <person name="Lipzen A."/>
            <person name="He G."/>
            <person name="Yan M."/>
            <person name="Ng V."/>
            <person name="Cullen D."/>
            <person name="Martin F."/>
            <person name="Rosso M.-N."/>
            <person name="Henrissat B."/>
            <person name="Hibbett D."/>
            <person name="Martinez A.T."/>
            <person name="Grigoriev I.V."/>
        </authorList>
    </citation>
    <scope>NUCLEOTIDE SEQUENCE</scope>
    <source>
        <strain evidence="2">AH 44721</strain>
    </source>
</reference>
<name>A0A9P5N9X3_GYMJU</name>
<gene>
    <name evidence="2" type="ORF">CPB84DRAFT_1795197</name>
</gene>
<feature type="compositionally biased region" description="Polar residues" evidence="1">
    <location>
        <begin position="41"/>
        <end position="68"/>
    </location>
</feature>
<evidence type="ECO:0000313" key="3">
    <source>
        <dbReference type="Proteomes" id="UP000724874"/>
    </source>
</evidence>
<sequence>MVSSCLRNPNKPSSGRRVSFSGHMKNAPGAYIYSWSNAPASEGPHSSNGTYDASSPNYPITRQPPSRSTNHRDSVASSQYLTVPRTPEYEHQDIPRLSSVPFSAIRGDLNVPKRTAKNLTPYPTQEKVFAAQMQESFPGNPYNQSFRTPQSDFYAPIPGPMPKPVIPKTQTYLPGMQATMKPSNVAREPLYGADYHFKGVQERSYEVVVRNPNTNRNVYVVLCPSLGHILPLSPGGSHRSHGSGYGNEQCSSAHVKM</sequence>
<accession>A0A9P5N9X3</accession>
<evidence type="ECO:0000256" key="1">
    <source>
        <dbReference type="SAM" id="MobiDB-lite"/>
    </source>
</evidence>
<feature type="compositionally biased region" description="Polar residues" evidence="1">
    <location>
        <begin position="1"/>
        <end position="13"/>
    </location>
</feature>